<evidence type="ECO:0000259" key="8">
    <source>
        <dbReference type="PROSITE" id="PS51352"/>
    </source>
</evidence>
<evidence type="ECO:0000256" key="5">
    <source>
        <dbReference type="ARBA" id="ARBA00023157"/>
    </source>
</evidence>
<reference evidence="10" key="1">
    <citation type="submission" date="2016-05" db="EMBL/GenBank/DDBJ databases">
        <authorList>
            <person name="Baek K."/>
            <person name="Yang S.-J."/>
        </authorList>
    </citation>
    <scope>NUCLEOTIDE SEQUENCE [LARGE SCALE GENOMIC DNA]</scope>
    <source>
        <strain evidence="10">ST58-10</strain>
    </source>
</reference>
<dbReference type="NCBIfam" id="TIGR01068">
    <property type="entry name" value="thioredoxin"/>
    <property type="match status" value="1"/>
</dbReference>
<dbReference type="GO" id="GO:0015035">
    <property type="term" value="F:protein-disulfide reductase activity"/>
    <property type="evidence" value="ECO:0007669"/>
    <property type="project" value="UniProtKB-UniRule"/>
</dbReference>
<dbReference type="PROSITE" id="PS51352">
    <property type="entry name" value="THIOREDOXIN_2"/>
    <property type="match status" value="1"/>
</dbReference>
<dbReference type="Proteomes" id="UP000078070">
    <property type="component" value="Chromosome"/>
</dbReference>
<evidence type="ECO:0000256" key="3">
    <source>
        <dbReference type="ARBA" id="ARBA00022723"/>
    </source>
</evidence>
<evidence type="ECO:0000256" key="2">
    <source>
        <dbReference type="ARBA" id="ARBA00022448"/>
    </source>
</evidence>
<keyword evidence="2" id="KW-0813">Transport</keyword>
<dbReference type="PANTHER" id="PTHR45663:SF11">
    <property type="entry name" value="GEO12009P1"/>
    <property type="match status" value="1"/>
</dbReference>
<keyword evidence="10" id="KW-1185">Reference proteome</keyword>
<organism evidence="9 10">
    <name type="scientific">Marinobacterium aestuarii</name>
    <dbReference type="NCBI Taxonomy" id="1821621"/>
    <lineage>
        <taxon>Bacteria</taxon>
        <taxon>Pseudomonadati</taxon>
        <taxon>Pseudomonadota</taxon>
        <taxon>Gammaproteobacteria</taxon>
        <taxon>Oceanospirillales</taxon>
        <taxon>Oceanospirillaceae</taxon>
        <taxon>Marinobacterium</taxon>
    </lineage>
</organism>
<reference evidence="9 10" key="2">
    <citation type="journal article" date="2018" name="Int. J. Syst. Evol. Microbiol.">
        <title>Marinobacterium aestuarii sp. nov., a benzene-degrading marine bacterium isolated from estuary sediment.</title>
        <authorList>
            <person name="Bae S.S."/>
            <person name="Jung J."/>
            <person name="Chung D."/>
            <person name="Baek K."/>
        </authorList>
    </citation>
    <scope>NUCLEOTIDE SEQUENCE [LARGE SCALE GENOMIC DNA]</scope>
    <source>
        <strain evidence="9 10">ST58-10</strain>
    </source>
</reference>
<dbReference type="InterPro" id="IPR017937">
    <property type="entry name" value="Thioredoxin_CS"/>
</dbReference>
<sequence>MSDSLNICCPHCFVTNRLPEQRLAEKPRCGRCKVALFAGAPVDIDSVASFDKLVGQSDIPVVVDFWASWCGPCKMMAPVFAATASRLEPQYRFIKVDTEKLQALGQRYAVRSIPTLLVLKGGRELGRQAGAMDATGFERWLRRFS</sequence>
<dbReference type="Pfam" id="PF00085">
    <property type="entry name" value="Thioredoxin"/>
    <property type="match status" value="1"/>
</dbReference>
<dbReference type="PRINTS" id="PR00421">
    <property type="entry name" value="THIOREDOXIN"/>
</dbReference>
<dbReference type="CDD" id="cd02947">
    <property type="entry name" value="TRX_family"/>
    <property type="match status" value="1"/>
</dbReference>
<dbReference type="Gene3D" id="3.40.30.10">
    <property type="entry name" value="Glutaredoxin"/>
    <property type="match status" value="1"/>
</dbReference>
<feature type="domain" description="Thioredoxin" evidence="8">
    <location>
        <begin position="12"/>
        <end position="145"/>
    </location>
</feature>
<dbReference type="KEGG" id="mars:A8C75_13060"/>
<evidence type="ECO:0000256" key="4">
    <source>
        <dbReference type="ARBA" id="ARBA00022982"/>
    </source>
</evidence>
<dbReference type="PROSITE" id="PS00194">
    <property type="entry name" value="THIOREDOXIN_1"/>
    <property type="match status" value="1"/>
</dbReference>
<evidence type="ECO:0000313" key="10">
    <source>
        <dbReference type="Proteomes" id="UP000078070"/>
    </source>
</evidence>
<dbReference type="InterPro" id="IPR013766">
    <property type="entry name" value="Thioredoxin_domain"/>
</dbReference>
<dbReference type="SUPFAM" id="SSF52833">
    <property type="entry name" value="Thioredoxin-like"/>
    <property type="match status" value="1"/>
</dbReference>
<gene>
    <name evidence="9" type="ORF">A8C75_13060</name>
</gene>
<keyword evidence="3" id="KW-0479">Metal-binding</keyword>
<dbReference type="NCBIfam" id="NF008229">
    <property type="entry name" value="PRK10996.1"/>
    <property type="match status" value="1"/>
</dbReference>
<dbReference type="RefSeq" id="WP_067383068.1">
    <property type="nucleotide sequence ID" value="NZ_CP015839.1"/>
</dbReference>
<dbReference type="GO" id="GO:0005737">
    <property type="term" value="C:cytoplasm"/>
    <property type="evidence" value="ECO:0007669"/>
    <property type="project" value="TreeGrafter"/>
</dbReference>
<dbReference type="AlphaFoldDB" id="A0A1A9F0K3"/>
<name>A0A1A9F0K3_9GAMM</name>
<dbReference type="InterPro" id="IPR049299">
    <property type="entry name" value="Thio2_N"/>
</dbReference>
<dbReference type="InterPro" id="IPR036249">
    <property type="entry name" value="Thioredoxin-like_sf"/>
</dbReference>
<evidence type="ECO:0000256" key="6">
    <source>
        <dbReference type="ARBA" id="ARBA00023284"/>
    </source>
</evidence>
<dbReference type="Gene3D" id="2.30.30.380">
    <property type="entry name" value="Zn-finger domain of Sec23/24"/>
    <property type="match status" value="1"/>
</dbReference>
<dbReference type="Pfam" id="PF21352">
    <property type="entry name" value="Zn_ribbon_Thio2"/>
    <property type="match status" value="1"/>
</dbReference>
<dbReference type="STRING" id="1821621.A8C75_13060"/>
<protein>
    <recommendedName>
        <fullName evidence="7">Thioredoxin</fullName>
    </recommendedName>
</protein>
<evidence type="ECO:0000256" key="1">
    <source>
        <dbReference type="ARBA" id="ARBA00008987"/>
    </source>
</evidence>
<keyword evidence="6" id="KW-0676">Redox-active center</keyword>
<keyword evidence="5" id="KW-1015">Disulfide bond</keyword>
<dbReference type="InterPro" id="IPR005746">
    <property type="entry name" value="Thioredoxin"/>
</dbReference>
<comment type="similarity">
    <text evidence="1">Belongs to the thioredoxin family.</text>
</comment>
<accession>A0A1A9F0K3</accession>
<dbReference type="PANTHER" id="PTHR45663">
    <property type="entry name" value="GEO12009P1"/>
    <property type="match status" value="1"/>
</dbReference>
<dbReference type="EMBL" id="CP015839">
    <property type="protein sequence ID" value="ANG63309.1"/>
    <property type="molecule type" value="Genomic_DNA"/>
</dbReference>
<dbReference type="GO" id="GO:0046872">
    <property type="term" value="F:metal ion binding"/>
    <property type="evidence" value="ECO:0007669"/>
    <property type="project" value="UniProtKB-KW"/>
</dbReference>
<evidence type="ECO:0000313" key="9">
    <source>
        <dbReference type="EMBL" id="ANG63309.1"/>
    </source>
</evidence>
<keyword evidence="4" id="KW-0249">Electron transport</keyword>
<proteinExistence type="inferred from homology"/>
<evidence type="ECO:0000256" key="7">
    <source>
        <dbReference type="NCBIfam" id="TIGR01068"/>
    </source>
</evidence>